<dbReference type="EMBL" id="KN824422">
    <property type="protein sequence ID" value="KIM20561.1"/>
    <property type="molecule type" value="Genomic_DNA"/>
</dbReference>
<keyword evidence="3" id="KW-1185">Reference proteome</keyword>
<gene>
    <name evidence="1" type="ORF">M408DRAFT_130166</name>
    <name evidence="2" type="ORF">M408DRAFT_213654</name>
</gene>
<dbReference type="Proteomes" id="UP000054097">
    <property type="component" value="Unassembled WGS sequence"/>
</dbReference>
<dbReference type="EMBL" id="KN824280">
    <property type="protein sequence ID" value="KIM32097.1"/>
    <property type="molecule type" value="Genomic_DNA"/>
</dbReference>
<reference evidence="2" key="3">
    <citation type="submission" date="2015-02" db="EMBL/GenBank/DDBJ databases">
        <title>Evolutionary Origins and Diversification of the Mycorrhizal Mutualists.</title>
        <authorList>
            <consortium name="DOE Joint Genome Institute"/>
            <consortium name="Mycorrhizal Genomics Consortium"/>
            <person name="Kohler A."/>
            <person name="Kuo A."/>
            <person name="Nagy L.G."/>
            <person name="Floudas D."/>
            <person name="Copeland A."/>
            <person name="Barry K.W."/>
            <person name="Cichocki N."/>
            <person name="Veneault-Fourrey C."/>
            <person name="LaButti K."/>
            <person name="Lindquist E.A."/>
            <person name="Lipzen A."/>
            <person name="Lundell T."/>
            <person name="Morin E."/>
            <person name="Murat C."/>
            <person name="Riley R."/>
            <person name="Ohm R."/>
            <person name="Sun H."/>
            <person name="Tunlid A."/>
            <person name="Henrissat B."/>
            <person name="Grigoriev I.V."/>
            <person name="Hibbett D.S."/>
            <person name="Martin F."/>
        </authorList>
    </citation>
    <scope>NUCLEOTIDE SEQUENCE</scope>
    <source>
        <strain evidence="2">MAFF 305830</strain>
    </source>
</reference>
<organism evidence="2 3">
    <name type="scientific">Serendipita vermifera MAFF 305830</name>
    <dbReference type="NCBI Taxonomy" id="933852"/>
    <lineage>
        <taxon>Eukaryota</taxon>
        <taxon>Fungi</taxon>
        <taxon>Dikarya</taxon>
        <taxon>Basidiomycota</taxon>
        <taxon>Agaricomycotina</taxon>
        <taxon>Agaricomycetes</taxon>
        <taxon>Sebacinales</taxon>
        <taxon>Serendipitaceae</taxon>
        <taxon>Serendipita</taxon>
    </lineage>
</organism>
<dbReference type="AlphaFoldDB" id="A0A0C2XTA7"/>
<name>A0A0C2XTA7_SERVB</name>
<sequence>MEKWVVRCLRSPGKRCPMCFTGTFRSPVFLSLSTLNCGLGAYISFTPTALLHPSKRLKNEIVISKRLVNKIGLIITISHCSSG</sequence>
<reference evidence="3" key="2">
    <citation type="submission" date="2015-01" db="EMBL/GenBank/DDBJ databases">
        <title>Evolutionary Origins and Diversification of the Mycorrhizal Mutualists.</title>
        <authorList>
            <consortium name="DOE Joint Genome Institute"/>
            <consortium name="Mycorrhizal Genomics Consortium"/>
            <person name="Kohler A."/>
            <person name="Kuo A."/>
            <person name="Nagy L.G."/>
            <person name="Floudas D."/>
            <person name="Copeland A."/>
            <person name="Barry K.W."/>
            <person name="Cichocki N."/>
            <person name="Veneault-Fourrey C."/>
            <person name="LaButti K."/>
            <person name="Lindquist E.A."/>
            <person name="Lipzen A."/>
            <person name="Lundell T."/>
            <person name="Morin E."/>
            <person name="Murat C."/>
            <person name="Riley R."/>
            <person name="Ohm R."/>
            <person name="Sun H."/>
            <person name="Tunlid A."/>
            <person name="Henrissat B."/>
            <person name="Grigoriev I.V."/>
            <person name="Hibbett D.S."/>
            <person name="Martin F."/>
        </authorList>
    </citation>
    <scope>NUCLEOTIDE SEQUENCE [LARGE SCALE GENOMIC DNA]</scope>
    <source>
        <strain evidence="1 3">MAFF 305830</strain>
    </source>
</reference>
<protein>
    <submittedName>
        <fullName evidence="2">Uncharacterized protein</fullName>
    </submittedName>
</protein>
<evidence type="ECO:0000313" key="2">
    <source>
        <dbReference type="EMBL" id="KIM32097.1"/>
    </source>
</evidence>
<dbReference type="HOGENOM" id="CLU_2544023_0_0_1"/>
<reference evidence="2 3" key="1">
    <citation type="submission" date="2014-04" db="EMBL/GenBank/DDBJ databases">
        <authorList>
            <consortium name="DOE Joint Genome Institute"/>
            <person name="Kuo A."/>
            <person name="Zuccaro A."/>
            <person name="Kohler A."/>
            <person name="Nagy L.G."/>
            <person name="Floudas D."/>
            <person name="Copeland A."/>
            <person name="Barry K.W."/>
            <person name="Cichocki N."/>
            <person name="Veneault-Fourrey C."/>
            <person name="LaButti K."/>
            <person name="Lindquist E.A."/>
            <person name="Lipzen A."/>
            <person name="Lundell T."/>
            <person name="Morin E."/>
            <person name="Murat C."/>
            <person name="Sun H."/>
            <person name="Tunlid A."/>
            <person name="Henrissat B."/>
            <person name="Grigoriev I.V."/>
            <person name="Hibbett D.S."/>
            <person name="Martin F."/>
            <person name="Nordberg H.P."/>
            <person name="Cantor M.N."/>
            <person name="Hua S.X."/>
        </authorList>
    </citation>
    <scope>NUCLEOTIDE SEQUENCE [LARGE SCALE GENOMIC DNA]</scope>
    <source>
        <strain evidence="2 3">MAFF 305830</strain>
    </source>
</reference>
<evidence type="ECO:0000313" key="3">
    <source>
        <dbReference type="Proteomes" id="UP000054097"/>
    </source>
</evidence>
<evidence type="ECO:0000313" key="1">
    <source>
        <dbReference type="EMBL" id="KIM20561.1"/>
    </source>
</evidence>
<proteinExistence type="predicted"/>
<accession>A0A0C2XTA7</accession>